<dbReference type="EnsemblPlants" id="KQJ87882">
    <property type="protein sequence ID" value="KQJ87882"/>
    <property type="gene ID" value="BRADI_4g14061v3"/>
</dbReference>
<dbReference type="OrthoDB" id="610340at2759"/>
<protein>
    <recommendedName>
        <fullName evidence="1">Myb/SANT-like domain-containing protein</fullName>
    </recommendedName>
</protein>
<accession>A0A0Q3H386</accession>
<reference evidence="2 3" key="1">
    <citation type="journal article" date="2010" name="Nature">
        <title>Genome sequencing and analysis of the model grass Brachypodium distachyon.</title>
        <authorList>
            <consortium name="International Brachypodium Initiative"/>
        </authorList>
    </citation>
    <scope>NUCLEOTIDE SEQUENCE [LARGE SCALE GENOMIC DNA]</scope>
    <source>
        <strain evidence="2 3">Bd21</strain>
    </source>
</reference>
<dbReference type="Pfam" id="PF12776">
    <property type="entry name" value="Myb_DNA-bind_3"/>
    <property type="match status" value="1"/>
</dbReference>
<proteinExistence type="predicted"/>
<keyword evidence="4" id="KW-1185">Reference proteome</keyword>
<organism evidence="2">
    <name type="scientific">Brachypodium distachyon</name>
    <name type="common">Purple false brome</name>
    <name type="synonym">Trachynia distachya</name>
    <dbReference type="NCBI Taxonomy" id="15368"/>
    <lineage>
        <taxon>Eukaryota</taxon>
        <taxon>Viridiplantae</taxon>
        <taxon>Streptophyta</taxon>
        <taxon>Embryophyta</taxon>
        <taxon>Tracheophyta</taxon>
        <taxon>Spermatophyta</taxon>
        <taxon>Magnoliopsida</taxon>
        <taxon>Liliopsida</taxon>
        <taxon>Poales</taxon>
        <taxon>Poaceae</taxon>
        <taxon>BOP clade</taxon>
        <taxon>Pooideae</taxon>
        <taxon>Stipodae</taxon>
        <taxon>Brachypodieae</taxon>
        <taxon>Brachypodium</taxon>
    </lineage>
</organism>
<dbReference type="Proteomes" id="UP000008810">
    <property type="component" value="Chromosome 4"/>
</dbReference>
<evidence type="ECO:0000313" key="4">
    <source>
        <dbReference type="Proteomes" id="UP000008810"/>
    </source>
</evidence>
<sequence>MENDVGVVGDGRAVVTWTSAMSTFMLKHMAALVESGARTSSGFKMMQYNGCARVLNEHFHQVLTGTQMSNHYMTIKKKFQKIKKIKDDCSGAL</sequence>
<evidence type="ECO:0000313" key="3">
    <source>
        <dbReference type="EnsemblPlants" id="KQJ87882"/>
    </source>
</evidence>
<dbReference type="AlphaFoldDB" id="A0A0Q3H386"/>
<dbReference type="InterPro" id="IPR024752">
    <property type="entry name" value="Myb/SANT-like_dom"/>
</dbReference>
<evidence type="ECO:0000313" key="2">
    <source>
        <dbReference type="EMBL" id="KQJ87882.1"/>
    </source>
</evidence>
<reference evidence="3" key="3">
    <citation type="submission" date="2018-08" db="UniProtKB">
        <authorList>
            <consortium name="EnsemblPlants"/>
        </authorList>
    </citation>
    <scope>IDENTIFICATION</scope>
    <source>
        <strain evidence="3">cv. Bd21</strain>
    </source>
</reference>
<evidence type="ECO:0000259" key="1">
    <source>
        <dbReference type="Pfam" id="PF12776"/>
    </source>
</evidence>
<dbReference type="InParanoid" id="A0A0Q3H386"/>
<dbReference type="EMBL" id="CM000883">
    <property type="protein sequence ID" value="KQJ87882.1"/>
    <property type="molecule type" value="Genomic_DNA"/>
</dbReference>
<dbReference type="PANTHER" id="PTHR47127">
    <property type="entry name" value="10A19I.15"/>
    <property type="match status" value="1"/>
</dbReference>
<name>A0A0Q3H386_BRADI</name>
<reference evidence="2" key="2">
    <citation type="submission" date="2017-06" db="EMBL/GenBank/DDBJ databases">
        <title>WGS assembly of Brachypodium distachyon.</title>
        <authorList>
            <consortium name="The International Brachypodium Initiative"/>
            <person name="Lucas S."/>
            <person name="Harmon-Smith M."/>
            <person name="Lail K."/>
            <person name="Tice H."/>
            <person name="Grimwood J."/>
            <person name="Bruce D."/>
            <person name="Barry K."/>
            <person name="Shu S."/>
            <person name="Lindquist E."/>
            <person name="Wang M."/>
            <person name="Pitluck S."/>
            <person name="Vogel J.P."/>
            <person name="Garvin D.F."/>
            <person name="Mockler T.C."/>
            <person name="Schmutz J."/>
            <person name="Rokhsar D."/>
            <person name="Bevan M.W."/>
        </authorList>
    </citation>
    <scope>NUCLEOTIDE SEQUENCE</scope>
    <source>
        <strain evidence="2">Bd21</strain>
    </source>
</reference>
<gene>
    <name evidence="2" type="ORF">BRADI_4g14061v3</name>
</gene>
<dbReference type="Gramene" id="KQJ87882">
    <property type="protein sequence ID" value="KQJ87882"/>
    <property type="gene ID" value="BRADI_4g14061v3"/>
</dbReference>
<feature type="domain" description="Myb/SANT-like" evidence="1">
    <location>
        <begin position="16"/>
        <end position="87"/>
    </location>
</feature>